<dbReference type="InterPro" id="IPR013783">
    <property type="entry name" value="Ig-like_fold"/>
</dbReference>
<feature type="domain" description="Glycosyl hydrolases family 2 sugar binding" evidence="6">
    <location>
        <begin position="20"/>
        <end position="156"/>
    </location>
</feature>
<accession>A0A7Y0YHA1</accession>
<dbReference type="InterPro" id="IPR036156">
    <property type="entry name" value="Beta-gal/glucu_dom_sf"/>
</dbReference>
<keyword evidence="2 7" id="KW-0378">Hydrolase</keyword>
<dbReference type="Gene3D" id="2.60.120.260">
    <property type="entry name" value="Galactose-binding domain-like"/>
    <property type="match status" value="1"/>
</dbReference>
<comment type="similarity">
    <text evidence="1">Belongs to the glycosyl hydrolase 2 family.</text>
</comment>
<dbReference type="InterPro" id="IPR006102">
    <property type="entry name" value="Ig-like_GH2"/>
</dbReference>
<dbReference type="InterPro" id="IPR051913">
    <property type="entry name" value="GH2_Domain-Containing"/>
</dbReference>
<dbReference type="Gene3D" id="2.60.40.10">
    <property type="entry name" value="Immunoglobulins"/>
    <property type="match status" value="1"/>
</dbReference>
<dbReference type="GO" id="GO:0005975">
    <property type="term" value="P:carbohydrate metabolic process"/>
    <property type="evidence" value="ECO:0007669"/>
    <property type="project" value="InterPro"/>
</dbReference>
<evidence type="ECO:0000256" key="2">
    <source>
        <dbReference type="ARBA" id="ARBA00022801"/>
    </source>
</evidence>
<feature type="domain" description="Glycoside hydrolase family 2 immunoglobulin-like beta-sandwich" evidence="4">
    <location>
        <begin position="184"/>
        <end position="294"/>
    </location>
</feature>
<comment type="caution">
    <text evidence="7">The sequence shown here is derived from an EMBL/GenBank/DDBJ whole genome shotgun (WGS) entry which is preliminary data.</text>
</comment>
<dbReference type="Pfam" id="PF00703">
    <property type="entry name" value="Glyco_hydro_2"/>
    <property type="match status" value="1"/>
</dbReference>
<keyword evidence="3" id="KW-0326">Glycosidase</keyword>
<dbReference type="SUPFAM" id="SSF49785">
    <property type="entry name" value="Galactose-binding domain-like"/>
    <property type="match status" value="1"/>
</dbReference>
<feature type="domain" description="Glycoside hydrolase family 2 catalytic" evidence="5">
    <location>
        <begin position="332"/>
        <end position="484"/>
    </location>
</feature>
<sequence>MIKPRNEYPRPQFAREKWVNLNGTWDFCFDDQDLGLKELWFLPNKQFDMRINVPFVYESELSGIDSQEQHDIIWYKRVFDAPNLYDSQHLILHFGAIDYHAKVFLNGHLVTEHWGGETPFSADITPFLSAEGSQCLCLRVYDPLNNQEIPRGKQFWMMPSAGIWYTRSSGIWQTVWMEVVNNKHIDKLTVIPDLDSGTVGFDICAHNVDSLDCIELKVIYKDALVIAGQWQFHHDNLKFSIDLVQNQIFRTGFHTNAEYLWSPESPNLFDLKLRLIDGSTNNVVDTVSSYFGMRKIHTENGMVYLNNKPYYQKLVLDQGYWPDGLLTAPCDQAYVQDITLAKEMGFNGCRKHQKLEDPRFLYWADFLGFLVWEECSSAPMFTTAAQFSILETWKEIYLRDRNHPCIVTWVPLNESWGVPNIHADSQQQHWAQALYHFLHSLDRTRLVSTNDGWDQVDTDICGIHNYKFGLNADDPEFRAFTETLSSQSELLSQNVSGRPIYAKGFCSSGEPILITECGGIGFSTTVDSDWSYLSVSSSDDFLASYKRLITALYASKQVQGFCYTQLTDIEQEINGLLTYDRRAKFSLETLRAINDSHKRSNYNL</sequence>
<dbReference type="InterPro" id="IPR006104">
    <property type="entry name" value="Glyco_hydro_2_N"/>
</dbReference>
<dbReference type="SUPFAM" id="SSF51445">
    <property type="entry name" value="(Trans)glycosidases"/>
    <property type="match status" value="1"/>
</dbReference>
<evidence type="ECO:0000259" key="4">
    <source>
        <dbReference type="Pfam" id="PF00703"/>
    </source>
</evidence>
<name>A0A7Y0YHA1_9ACTO</name>
<evidence type="ECO:0000313" key="7">
    <source>
        <dbReference type="EMBL" id="NMX02489.1"/>
    </source>
</evidence>
<organism evidence="7 8">
    <name type="scientific">Mobiluncus mulieris</name>
    <dbReference type="NCBI Taxonomy" id="2052"/>
    <lineage>
        <taxon>Bacteria</taxon>
        <taxon>Bacillati</taxon>
        <taxon>Actinomycetota</taxon>
        <taxon>Actinomycetes</taxon>
        <taxon>Actinomycetales</taxon>
        <taxon>Actinomycetaceae</taxon>
        <taxon>Mobiluncus</taxon>
    </lineage>
</organism>
<dbReference type="PANTHER" id="PTHR42732">
    <property type="entry name" value="BETA-GALACTOSIDASE"/>
    <property type="match status" value="1"/>
</dbReference>
<dbReference type="GO" id="GO:0004553">
    <property type="term" value="F:hydrolase activity, hydrolyzing O-glycosyl compounds"/>
    <property type="evidence" value="ECO:0007669"/>
    <property type="project" value="InterPro"/>
</dbReference>
<protein>
    <submittedName>
        <fullName evidence="7">Glycoside hydrolase family 2</fullName>
    </submittedName>
</protein>
<dbReference type="EMBL" id="JABCUS010000001">
    <property type="protein sequence ID" value="NMX02489.1"/>
    <property type="molecule type" value="Genomic_DNA"/>
</dbReference>
<evidence type="ECO:0000259" key="6">
    <source>
        <dbReference type="Pfam" id="PF02837"/>
    </source>
</evidence>
<evidence type="ECO:0000313" key="8">
    <source>
        <dbReference type="Proteomes" id="UP000575397"/>
    </source>
</evidence>
<dbReference type="RefSeq" id="WP_169762069.1">
    <property type="nucleotide sequence ID" value="NZ_JABCUQ010000017.1"/>
</dbReference>
<dbReference type="SUPFAM" id="SSF49303">
    <property type="entry name" value="beta-Galactosidase/glucuronidase domain"/>
    <property type="match status" value="1"/>
</dbReference>
<dbReference type="InterPro" id="IPR017853">
    <property type="entry name" value="GH"/>
</dbReference>
<dbReference type="Gene3D" id="3.20.20.80">
    <property type="entry name" value="Glycosidases"/>
    <property type="match status" value="1"/>
</dbReference>
<reference evidence="7 8" key="1">
    <citation type="submission" date="2020-04" db="EMBL/GenBank/DDBJ databases">
        <title>Antimicrobial susceptibility and clonality of vaginal-derived multi-drug resistant Mobiluncus isolates in China.</title>
        <authorList>
            <person name="Zhang X."/>
        </authorList>
    </citation>
    <scope>NUCLEOTIDE SEQUENCE [LARGE SCALE GENOMIC DNA]</scope>
    <source>
        <strain evidence="7 8">12</strain>
    </source>
</reference>
<evidence type="ECO:0000256" key="3">
    <source>
        <dbReference type="ARBA" id="ARBA00023295"/>
    </source>
</evidence>
<dbReference type="PANTHER" id="PTHR42732:SF3">
    <property type="entry name" value="HYDROLASE"/>
    <property type="match status" value="1"/>
</dbReference>
<evidence type="ECO:0000256" key="1">
    <source>
        <dbReference type="ARBA" id="ARBA00007401"/>
    </source>
</evidence>
<dbReference type="Pfam" id="PF02837">
    <property type="entry name" value="Glyco_hydro_2_N"/>
    <property type="match status" value="1"/>
</dbReference>
<dbReference type="InterPro" id="IPR008979">
    <property type="entry name" value="Galactose-bd-like_sf"/>
</dbReference>
<dbReference type="Proteomes" id="UP000575397">
    <property type="component" value="Unassembled WGS sequence"/>
</dbReference>
<dbReference type="AlphaFoldDB" id="A0A7Y0YHA1"/>
<dbReference type="InterPro" id="IPR006103">
    <property type="entry name" value="Glyco_hydro_2_cat"/>
</dbReference>
<gene>
    <name evidence="7" type="ORF">HHJ77_00695</name>
</gene>
<dbReference type="Pfam" id="PF02836">
    <property type="entry name" value="Glyco_hydro_2_C"/>
    <property type="match status" value="1"/>
</dbReference>
<proteinExistence type="inferred from homology"/>
<evidence type="ECO:0000259" key="5">
    <source>
        <dbReference type="Pfam" id="PF02836"/>
    </source>
</evidence>